<gene>
    <name evidence="1" type="ordered locus">Hlac_1283</name>
</gene>
<accession>B9LND7</accession>
<proteinExistence type="predicted"/>
<keyword evidence="2" id="KW-1185">Reference proteome</keyword>
<organism evidence="1 2">
    <name type="scientific">Halorubrum lacusprofundi (strain ATCC 49239 / DSM 5036 / JCM 8891 / ACAM 34)</name>
    <dbReference type="NCBI Taxonomy" id="416348"/>
    <lineage>
        <taxon>Archaea</taxon>
        <taxon>Methanobacteriati</taxon>
        <taxon>Methanobacteriota</taxon>
        <taxon>Stenosarchaea group</taxon>
        <taxon>Halobacteria</taxon>
        <taxon>Halobacteriales</taxon>
        <taxon>Haloferacaceae</taxon>
        <taxon>Halorubrum</taxon>
    </lineage>
</organism>
<sequence>MSKKLKLVVVLSLVALAYFLFAGDKEPVEVQ</sequence>
<dbReference type="KEGG" id="hla:Hlac_1283"/>
<dbReference type="AlphaFoldDB" id="B9LND7"/>
<dbReference type="EMBL" id="CP001365">
    <property type="protein sequence ID" value="ACM56875.1"/>
    <property type="molecule type" value="Genomic_DNA"/>
</dbReference>
<dbReference type="eggNOG" id="arCOG15258">
    <property type="taxonomic scope" value="Archaea"/>
</dbReference>
<protein>
    <submittedName>
        <fullName evidence="1">Uncharacterized protein</fullName>
    </submittedName>
</protein>
<dbReference type="Proteomes" id="UP000000740">
    <property type="component" value="Chromosome 1"/>
</dbReference>
<reference evidence="1 2" key="1">
    <citation type="journal article" date="2016" name="Stand. Genomic Sci.">
        <title>Complete genome sequence of the Antarctic Halorubrum lacusprofundi type strain ACAM 34.</title>
        <authorList>
            <person name="Anderson I.J."/>
            <person name="DasSarma P."/>
            <person name="Lucas S."/>
            <person name="Copeland A."/>
            <person name="Lapidus A."/>
            <person name="Del Rio T.G."/>
            <person name="Tice H."/>
            <person name="Dalin E."/>
            <person name="Bruce D.C."/>
            <person name="Goodwin L."/>
            <person name="Pitluck S."/>
            <person name="Sims D."/>
            <person name="Brettin T.S."/>
            <person name="Detter J.C."/>
            <person name="Han C.S."/>
            <person name="Larimer F."/>
            <person name="Hauser L."/>
            <person name="Land M."/>
            <person name="Ivanova N."/>
            <person name="Richardson P."/>
            <person name="Cavicchioli R."/>
            <person name="DasSarma S."/>
            <person name="Woese C.R."/>
            <person name="Kyrpides N.C."/>
        </authorList>
    </citation>
    <scope>NUCLEOTIDE SEQUENCE [LARGE SCALE GENOMIC DNA]</scope>
    <source>
        <strain evidence="2">ATCC 49239 / DSM 5036 / JCM 8891 / ACAM 34</strain>
    </source>
</reference>
<dbReference type="HOGENOM" id="CLU_220168_0_0_2"/>
<evidence type="ECO:0000313" key="1">
    <source>
        <dbReference type="EMBL" id="ACM56875.1"/>
    </source>
</evidence>
<name>B9LND7_HALLT</name>
<evidence type="ECO:0000313" key="2">
    <source>
        <dbReference type="Proteomes" id="UP000000740"/>
    </source>
</evidence>